<comment type="caution">
    <text evidence="1">The sequence shown here is derived from an EMBL/GenBank/DDBJ whole genome shotgun (WGS) entry which is preliminary data.</text>
</comment>
<evidence type="ECO:0000313" key="2">
    <source>
        <dbReference type="Proteomes" id="UP000288983"/>
    </source>
</evidence>
<dbReference type="AlphaFoldDB" id="A0A443ZUH8"/>
<sequence length="185" mass="20943">MTITRNPVLLKNAAEDIHQCLRLAQLIANERFSREKQAKEWFASVLETLVALDFKLIEHTRKTIPYTPSDDVLKDVFNGWLPAPQAPNARFKSVATEVINVLHAPERGLYRKYSTSSHLNVTLDTDDGETLVAILFHVLCTQDPNAPKTRLRLELDHLGAVFDSMAFHTHRESVQAQLNAFANLQ</sequence>
<name>A0A443ZUH8_9PSED</name>
<protein>
    <submittedName>
        <fullName evidence="1">Uncharacterized protein</fullName>
    </submittedName>
</protein>
<organism evidence="1 2">
    <name type="scientific">Pseudomonas alkylphenolica</name>
    <dbReference type="NCBI Taxonomy" id="237609"/>
    <lineage>
        <taxon>Bacteria</taxon>
        <taxon>Pseudomonadati</taxon>
        <taxon>Pseudomonadota</taxon>
        <taxon>Gammaproteobacteria</taxon>
        <taxon>Pseudomonadales</taxon>
        <taxon>Pseudomonadaceae</taxon>
        <taxon>Pseudomonas</taxon>
    </lineage>
</organism>
<dbReference type="EMBL" id="QJRG01000039">
    <property type="protein sequence ID" value="RWU23594.1"/>
    <property type="molecule type" value="Genomic_DNA"/>
</dbReference>
<evidence type="ECO:0000313" key="1">
    <source>
        <dbReference type="EMBL" id="RWU23594.1"/>
    </source>
</evidence>
<dbReference type="Proteomes" id="UP000288983">
    <property type="component" value="Unassembled WGS sequence"/>
</dbReference>
<proteinExistence type="predicted"/>
<accession>A0A443ZUH8</accession>
<gene>
    <name evidence="1" type="ORF">DM813_10595</name>
</gene>
<reference evidence="1 2" key="1">
    <citation type="submission" date="2018-06" db="EMBL/GenBank/DDBJ databases">
        <title>Bacteria isolated from soil of Wuhan.</title>
        <authorList>
            <person name="Wei X."/>
            <person name="Chunhua H."/>
        </authorList>
    </citation>
    <scope>NUCLEOTIDE SEQUENCE [LARGE SCALE GENOMIC DNA]</scope>
    <source>
        <strain evidence="2">xwS2</strain>
    </source>
</reference>